<name>A0A3P3XM50_9SPIR</name>
<dbReference type="Pfam" id="PF13649">
    <property type="entry name" value="Methyltransf_25"/>
    <property type="match status" value="1"/>
</dbReference>
<dbReference type="SUPFAM" id="SSF53335">
    <property type="entry name" value="S-adenosyl-L-methionine-dependent methyltransferases"/>
    <property type="match status" value="1"/>
</dbReference>
<dbReference type="PANTHER" id="PTHR42912:SF93">
    <property type="entry name" value="N6-ADENOSINE-METHYLTRANSFERASE TMT1A"/>
    <property type="match status" value="1"/>
</dbReference>
<evidence type="ECO:0000259" key="1">
    <source>
        <dbReference type="Pfam" id="PF13649"/>
    </source>
</evidence>
<reference evidence="2" key="1">
    <citation type="submission" date="2017-02" db="EMBL/GenBank/DDBJ databases">
        <authorList>
            <person name="Regsiter A."/>
            <person name="William W."/>
        </authorList>
    </citation>
    <scope>NUCLEOTIDE SEQUENCE</scope>
    <source>
        <strain evidence="2">BdmA 4</strain>
    </source>
</reference>
<gene>
    <name evidence="2" type="ORF">SPIRO4BDMA_10010</name>
</gene>
<dbReference type="Gene3D" id="3.40.50.150">
    <property type="entry name" value="Vaccinia Virus protein VP39"/>
    <property type="match status" value="1"/>
</dbReference>
<dbReference type="InterPro" id="IPR041698">
    <property type="entry name" value="Methyltransf_25"/>
</dbReference>
<dbReference type="EMBL" id="FWDO01000001">
    <property type="protein sequence ID" value="SLM17342.1"/>
    <property type="molecule type" value="Genomic_DNA"/>
</dbReference>
<sequence>MSKQYTGLFADFYDLIQNTCYELPAYIEFMKTYGNTILELGSGTGRLTIPLAHAGARITGLDINDDMIALCQRKINDAIKNNIKIIHGDMTNFHLSDSFDLVVAPCNAINHLLSLDELTKMLLCVRDHLRPNGRLIIDNSLPRVDELLKSNGELEINDFVNKEKNTVIRDYYVANYDFVNGLEYDHIKLEEYANNSLMRVEEIDETTAFYYPRELRYVLMSNDYTIEREIGSLKNGTKLTKESKEMVFICSKN</sequence>
<organism evidence="2">
    <name type="scientific">uncultured spirochete</name>
    <dbReference type="NCBI Taxonomy" id="156406"/>
    <lineage>
        <taxon>Bacteria</taxon>
        <taxon>Pseudomonadati</taxon>
        <taxon>Spirochaetota</taxon>
        <taxon>Spirochaetia</taxon>
        <taxon>Spirochaetales</taxon>
        <taxon>environmental samples</taxon>
    </lineage>
</organism>
<dbReference type="GO" id="GO:0008168">
    <property type="term" value="F:methyltransferase activity"/>
    <property type="evidence" value="ECO:0007669"/>
    <property type="project" value="TreeGrafter"/>
</dbReference>
<dbReference type="PANTHER" id="PTHR42912">
    <property type="entry name" value="METHYLTRANSFERASE"/>
    <property type="match status" value="1"/>
</dbReference>
<protein>
    <recommendedName>
        <fullName evidence="1">Methyltransferase domain-containing protein</fullName>
    </recommendedName>
</protein>
<feature type="domain" description="Methyltransferase" evidence="1">
    <location>
        <begin position="37"/>
        <end position="133"/>
    </location>
</feature>
<dbReference type="InterPro" id="IPR050508">
    <property type="entry name" value="Methyltransf_Superfamily"/>
</dbReference>
<accession>A0A3P3XM50</accession>
<proteinExistence type="predicted"/>
<dbReference type="AlphaFoldDB" id="A0A3P3XM50"/>
<dbReference type="CDD" id="cd02440">
    <property type="entry name" value="AdoMet_MTases"/>
    <property type="match status" value="1"/>
</dbReference>
<dbReference type="InterPro" id="IPR029063">
    <property type="entry name" value="SAM-dependent_MTases_sf"/>
</dbReference>
<evidence type="ECO:0000313" key="2">
    <source>
        <dbReference type="EMBL" id="SLM17342.1"/>
    </source>
</evidence>